<evidence type="ECO:0000256" key="4">
    <source>
        <dbReference type="ARBA" id="ARBA00022793"/>
    </source>
</evidence>
<feature type="active site" description="Charge relay system; for autoendoproteolytic cleavage activity" evidence="12">
    <location>
        <position position="147"/>
    </location>
</feature>
<feature type="compositionally biased region" description="Polar residues" evidence="13">
    <location>
        <begin position="285"/>
        <end position="312"/>
    </location>
</feature>
<dbReference type="GO" id="GO:0004609">
    <property type="term" value="F:phosphatidylserine decarboxylase activity"/>
    <property type="evidence" value="ECO:0007669"/>
    <property type="project" value="UniProtKB-UniRule"/>
</dbReference>
<comment type="cofactor">
    <cofactor evidence="12">
        <name>pyruvate</name>
        <dbReference type="ChEBI" id="CHEBI:15361"/>
    </cofactor>
    <text evidence="12">Binds 1 pyruvoyl group covalently per subunit.</text>
</comment>
<protein>
    <recommendedName>
        <fullName evidence="12">Phosphatidylserine decarboxylase proenzyme</fullName>
        <ecNumber evidence="12">4.1.1.65</ecNumber>
    </recommendedName>
    <component>
        <recommendedName>
            <fullName evidence="12">Phosphatidylserine decarboxylase alpha chain</fullName>
        </recommendedName>
    </component>
    <component>
        <recommendedName>
            <fullName evidence="12">Phosphatidylserine decarboxylase beta chain</fullName>
        </recommendedName>
    </component>
</protein>
<comment type="subcellular location">
    <subcellularLocation>
        <location evidence="12">Cell membrane</location>
        <topology evidence="12">Peripheral membrane protein</topology>
    </subcellularLocation>
</comment>
<dbReference type="GO" id="GO:0006646">
    <property type="term" value="P:phosphatidylethanolamine biosynthetic process"/>
    <property type="evidence" value="ECO:0007669"/>
    <property type="project" value="UniProtKB-UniRule"/>
</dbReference>
<evidence type="ECO:0000313" key="15">
    <source>
        <dbReference type="Proteomes" id="UP001169862"/>
    </source>
</evidence>
<comment type="catalytic activity">
    <reaction evidence="12">
        <text>a 1,2-diacyl-sn-glycero-3-phospho-L-serine + H(+) = a 1,2-diacyl-sn-glycero-3-phosphoethanolamine + CO2</text>
        <dbReference type="Rhea" id="RHEA:20828"/>
        <dbReference type="ChEBI" id="CHEBI:15378"/>
        <dbReference type="ChEBI" id="CHEBI:16526"/>
        <dbReference type="ChEBI" id="CHEBI:57262"/>
        <dbReference type="ChEBI" id="CHEBI:64612"/>
        <dbReference type="EC" id="4.1.1.65"/>
    </reaction>
</comment>
<dbReference type="InterPro" id="IPR033177">
    <property type="entry name" value="PSD-B"/>
</dbReference>
<feature type="region of interest" description="Disordered" evidence="13">
    <location>
        <begin position="278"/>
        <end position="312"/>
    </location>
</feature>
<evidence type="ECO:0000256" key="12">
    <source>
        <dbReference type="HAMAP-Rule" id="MF_00662"/>
    </source>
</evidence>
<evidence type="ECO:0000313" key="14">
    <source>
        <dbReference type="EMBL" id="MDO6454290.1"/>
    </source>
</evidence>
<keyword evidence="5 12" id="KW-0443">Lipid metabolism</keyword>
<gene>
    <name evidence="14" type="primary">asd</name>
    <name evidence="12" type="synonym">psd</name>
    <name evidence="14" type="ORF">Q4490_12020</name>
</gene>
<accession>A0AAW7XNB0</accession>
<evidence type="ECO:0000256" key="3">
    <source>
        <dbReference type="ARBA" id="ARBA00022516"/>
    </source>
</evidence>
<dbReference type="AlphaFoldDB" id="A0AAW7XNB0"/>
<keyword evidence="3 12" id="KW-0444">Lipid biosynthesis</keyword>
<evidence type="ECO:0000256" key="10">
    <source>
        <dbReference type="ARBA" id="ARBA00023264"/>
    </source>
</evidence>
<feature type="active site" description="Charge relay system; for autoendoproteolytic cleavage activity" evidence="12">
    <location>
        <position position="90"/>
    </location>
</feature>
<evidence type="ECO:0000256" key="1">
    <source>
        <dbReference type="ARBA" id="ARBA00005189"/>
    </source>
</evidence>
<evidence type="ECO:0000256" key="6">
    <source>
        <dbReference type="ARBA" id="ARBA00023136"/>
    </source>
</evidence>
<feature type="modified residue" description="Pyruvic acid (Ser); by autocatalysis" evidence="12">
    <location>
        <position position="252"/>
    </location>
</feature>
<dbReference type="RefSeq" id="WP_303550834.1">
    <property type="nucleotide sequence ID" value="NZ_CAXHZV010000016.1"/>
</dbReference>
<comment type="similarity">
    <text evidence="12">Belongs to the phosphatidylserine decarboxylase family. PSD-B subfamily. Prokaryotic type I sub-subfamily.</text>
</comment>
<feature type="active site" description="Schiff-base intermediate with substrate; via pyruvic acid; for decarboxylase activity" evidence="12">
    <location>
        <position position="252"/>
    </location>
</feature>
<dbReference type="EC" id="4.1.1.65" evidence="12"/>
<dbReference type="HAMAP" id="MF_00662">
    <property type="entry name" value="PS_decarb_PSD_B_type1"/>
    <property type="match status" value="1"/>
</dbReference>
<evidence type="ECO:0000256" key="2">
    <source>
        <dbReference type="ARBA" id="ARBA00022475"/>
    </source>
</evidence>
<dbReference type="PANTHER" id="PTHR10067">
    <property type="entry name" value="PHOSPHATIDYLSERINE DECARBOXYLASE"/>
    <property type="match status" value="1"/>
</dbReference>
<keyword evidence="4 12" id="KW-0210">Decarboxylase</keyword>
<feature type="active site" description="Charge relay system; for autoendoproteolytic cleavage activity" evidence="12">
    <location>
        <position position="252"/>
    </location>
</feature>
<keyword evidence="10 12" id="KW-1208">Phospholipid metabolism</keyword>
<sequence>MKTKLFILFQHIVPQHLLSRLVGKIADSTTPWIKNTFITQFAKKYRVNMSEALIEEPTAYPTFNTFFTRALKEDARPIDSSANSVVSPADGAISQIGSIDHGRIFQAKGRGYGLSTLLGGYEHLATPFKNGYFATIYLSPRDYHRVHMPIKGTLIETVYVPGDLFSVNQTTAENVDQLFARNERLVAIFETEVGPMAMVLVGAMIVAGIETVWSGQEAPALKKPVLTHFTPQVSDPIVLEKGEEMGRFKLGSTVVLLFGPEAIEWVEQLKAESPVKLGESIGHMGSNNATQAPPQHDNTLSADDTSSESRSV</sequence>
<dbReference type="PANTHER" id="PTHR10067:SF6">
    <property type="entry name" value="PHOSPHATIDYLSERINE DECARBOXYLASE PROENZYME, MITOCHONDRIAL"/>
    <property type="match status" value="1"/>
</dbReference>
<evidence type="ECO:0000256" key="7">
    <source>
        <dbReference type="ARBA" id="ARBA00023145"/>
    </source>
</evidence>
<keyword evidence="9 12" id="KW-0456">Lyase</keyword>
<keyword evidence="8 12" id="KW-0594">Phospholipid biosynthesis</keyword>
<comment type="subunit">
    <text evidence="12">Heterodimer of a large membrane-associated beta subunit and a small pyruvoyl-containing alpha subunit.</text>
</comment>
<comment type="function">
    <text evidence="12">Catalyzes the formation of phosphatidylethanolamine (PtdEtn) from phosphatidylserine (PtdSer).</text>
</comment>
<feature type="chain" id="PRO_5043064025" description="Phosphatidylserine decarboxylase alpha chain" evidence="12">
    <location>
        <begin position="252"/>
        <end position="312"/>
    </location>
</feature>
<dbReference type="Pfam" id="PF02666">
    <property type="entry name" value="PS_Dcarbxylase"/>
    <property type="match status" value="1"/>
</dbReference>
<keyword evidence="6 12" id="KW-0472">Membrane</keyword>
<evidence type="ECO:0000256" key="8">
    <source>
        <dbReference type="ARBA" id="ARBA00023209"/>
    </source>
</evidence>
<comment type="PTM">
    <text evidence="12">Is synthesized initially as an inactive proenzyme. Formation of the active enzyme involves a self-maturation process in which the active site pyruvoyl group is generated from an internal serine residue via an autocatalytic post-translational modification. Two non-identical subunits are generated from the proenzyme in this reaction, and the pyruvate is formed at the N-terminus of the alpha chain, which is derived from the carboxyl end of the proenzyme. The autoendoproteolytic cleavage occurs by a canonical serine protease mechanism, in which the side chain hydroxyl group of the serine supplies its oxygen atom to form the C-terminus of the beta chain, while the remainder of the serine residue undergoes an oxidative deamination to produce ammonia and the pyruvoyl prosthetic group on the alpha chain. During this reaction, the Ser that is part of the protease active site of the proenzyme becomes the pyruvoyl prosthetic group, which constitutes an essential element of the active site of the mature decarboxylase.</text>
</comment>
<keyword evidence="11 12" id="KW-0670">Pyruvate</keyword>
<evidence type="ECO:0000256" key="11">
    <source>
        <dbReference type="ARBA" id="ARBA00023317"/>
    </source>
</evidence>
<dbReference type="InterPro" id="IPR033178">
    <property type="entry name" value="PSD_type1_pro"/>
</dbReference>
<proteinExistence type="inferred from homology"/>
<comment type="pathway">
    <text evidence="1">Lipid metabolism.</text>
</comment>
<evidence type="ECO:0000256" key="5">
    <source>
        <dbReference type="ARBA" id="ARBA00023098"/>
    </source>
</evidence>
<feature type="chain" id="PRO_5043064024" description="Phosphatidylserine decarboxylase beta chain" evidence="12">
    <location>
        <begin position="1"/>
        <end position="251"/>
    </location>
</feature>
<reference evidence="14" key="1">
    <citation type="submission" date="2023-07" db="EMBL/GenBank/DDBJ databases">
        <title>Genome content predicts the carbon catabolic preferences of heterotrophic bacteria.</title>
        <authorList>
            <person name="Gralka M."/>
        </authorList>
    </citation>
    <scope>NUCLEOTIDE SEQUENCE</scope>
    <source>
        <strain evidence="14">I2M16</strain>
    </source>
</reference>
<dbReference type="InterPro" id="IPR003817">
    <property type="entry name" value="PS_Dcarbxylase"/>
</dbReference>
<keyword evidence="2 12" id="KW-1003">Cell membrane</keyword>
<dbReference type="Proteomes" id="UP001169862">
    <property type="component" value="Unassembled WGS sequence"/>
</dbReference>
<dbReference type="EMBL" id="JAUOPG010000007">
    <property type="protein sequence ID" value="MDO6454290.1"/>
    <property type="molecule type" value="Genomic_DNA"/>
</dbReference>
<evidence type="ECO:0000256" key="13">
    <source>
        <dbReference type="SAM" id="MobiDB-lite"/>
    </source>
</evidence>
<evidence type="ECO:0000256" key="9">
    <source>
        <dbReference type="ARBA" id="ARBA00023239"/>
    </source>
</evidence>
<dbReference type="GO" id="GO:0005886">
    <property type="term" value="C:plasma membrane"/>
    <property type="evidence" value="ECO:0007669"/>
    <property type="project" value="UniProtKB-SubCell"/>
</dbReference>
<organism evidence="14 15">
    <name type="scientific">Neptunomonas phycophila</name>
    <dbReference type="NCBI Taxonomy" id="1572645"/>
    <lineage>
        <taxon>Bacteria</taxon>
        <taxon>Pseudomonadati</taxon>
        <taxon>Pseudomonadota</taxon>
        <taxon>Gammaproteobacteria</taxon>
        <taxon>Oceanospirillales</taxon>
        <taxon>Oceanospirillaceae</taxon>
        <taxon>Neptunomonas</taxon>
    </lineage>
</organism>
<comment type="caution">
    <text evidence="14">The sequence shown here is derived from an EMBL/GenBank/DDBJ whole genome shotgun (WGS) entry which is preliminary data.</text>
</comment>
<name>A0AAW7XNB0_9GAMM</name>
<feature type="site" description="Cleavage (non-hydrolytic); by autocatalysis" evidence="12">
    <location>
        <begin position="251"/>
        <end position="252"/>
    </location>
</feature>
<comment type="pathway">
    <text evidence="12">Phospholipid metabolism; phosphatidylethanolamine biosynthesis; phosphatidylethanolamine from CDP-diacylglycerol: step 2/2.</text>
</comment>
<keyword evidence="7 12" id="KW-0865">Zymogen</keyword>
<dbReference type="NCBIfam" id="TIGR00163">
    <property type="entry name" value="PS_decarb"/>
    <property type="match status" value="1"/>
</dbReference>